<keyword evidence="6" id="KW-1185">Reference proteome</keyword>
<feature type="domain" description="Sulfatase N-terminal" evidence="4">
    <location>
        <begin position="6"/>
        <end position="394"/>
    </location>
</feature>
<proteinExistence type="inferred from homology"/>
<comment type="similarity">
    <text evidence="1">Belongs to the sulfatase family.</text>
</comment>
<dbReference type="Gene3D" id="3.40.720.10">
    <property type="entry name" value="Alkaline Phosphatase, subunit A"/>
    <property type="match status" value="1"/>
</dbReference>
<dbReference type="InterPro" id="IPR017850">
    <property type="entry name" value="Alkaline_phosphatase_core_sf"/>
</dbReference>
<accession>A0ABZ0RJD5</accession>
<dbReference type="PROSITE" id="PS00523">
    <property type="entry name" value="SULFATASE_1"/>
    <property type="match status" value="1"/>
</dbReference>
<dbReference type="PANTHER" id="PTHR45953:SF1">
    <property type="entry name" value="IDURONATE 2-SULFATASE"/>
    <property type="match status" value="1"/>
</dbReference>
<evidence type="ECO:0000313" key="6">
    <source>
        <dbReference type="Proteomes" id="UP001324993"/>
    </source>
</evidence>
<reference evidence="5 6" key="1">
    <citation type="submission" date="2023-11" db="EMBL/GenBank/DDBJ databases">
        <title>Coraliomargarita sp. nov., isolated from marine algae.</title>
        <authorList>
            <person name="Lee J.K."/>
            <person name="Baek J.H."/>
            <person name="Kim J.M."/>
            <person name="Choi D.G."/>
            <person name="Jeon C.O."/>
        </authorList>
    </citation>
    <scope>NUCLEOTIDE SEQUENCE [LARGE SCALE GENOMIC DNA]</scope>
    <source>
        <strain evidence="5 6">J2-16</strain>
    </source>
</reference>
<name>A0ABZ0RJD5_9BACT</name>
<gene>
    <name evidence="5" type="ORF">SH580_17335</name>
</gene>
<sequence length="503" mass="57554">MQSKKPNVLLISSDQQHWMAMGYNNPEIKTPNLDRLAARGVIFDRAYCPNPTCTPTRASILTGQFPSQHGAYTLGTKLDESRPTMNDAWHALGYQTALVGKAHFQPLASTEEYSSLEAYPTLQDLDFWRSYTGPFYGFDHFELARNHVDEAHVGQHYAIWMEEKGFADWRECFQKPTGTKEGQYGRWNIPMEYHYNTWIAERTNALIQQFADQDQPFFMWSSYFDPHPPYIVPEPWASMYDPATLTLPETRSDSHSANPRFHRFAIDADATYEDYGLEGKWMHGVECHVQDEEKTRQDLAIYYGMVSCMDHAIGQTLDLLDELGLTENTLIAFTTDHGHYVGHHGFIAKGPFHYEDGVKVPMIVSWPGHTPEGQRSEALQCLVDLPVSFLAAAGLDKPQAMTGVNQWPVWQGESPTARDHCIVENNHEPGCAELKTYIDERYKLTVYRAFEDGELYDLKEDPDELHNRFNDPDYVVIKSQVLQRFIQAEMAKEVLPMPRIAPA</sequence>
<dbReference type="InterPro" id="IPR024607">
    <property type="entry name" value="Sulfatase_CS"/>
</dbReference>
<protein>
    <submittedName>
        <fullName evidence="5">Sulfatase-like hydrolase/transferase</fullName>
    </submittedName>
</protein>
<dbReference type="InterPro" id="IPR000917">
    <property type="entry name" value="Sulfatase_N"/>
</dbReference>
<keyword evidence="2" id="KW-0479">Metal-binding</keyword>
<dbReference type="Proteomes" id="UP001324993">
    <property type="component" value="Chromosome"/>
</dbReference>
<keyword evidence="3" id="KW-0378">Hydrolase</keyword>
<dbReference type="Pfam" id="PF00884">
    <property type="entry name" value="Sulfatase"/>
    <property type="match status" value="1"/>
</dbReference>
<evidence type="ECO:0000256" key="3">
    <source>
        <dbReference type="ARBA" id="ARBA00022801"/>
    </source>
</evidence>
<dbReference type="EMBL" id="CP138858">
    <property type="protein sequence ID" value="WPJ95188.1"/>
    <property type="molecule type" value="Genomic_DNA"/>
</dbReference>
<evidence type="ECO:0000313" key="5">
    <source>
        <dbReference type="EMBL" id="WPJ95188.1"/>
    </source>
</evidence>
<dbReference type="RefSeq" id="WP_319832081.1">
    <property type="nucleotide sequence ID" value="NZ_CP138858.1"/>
</dbReference>
<evidence type="ECO:0000256" key="1">
    <source>
        <dbReference type="ARBA" id="ARBA00008779"/>
    </source>
</evidence>
<evidence type="ECO:0000256" key="2">
    <source>
        <dbReference type="ARBA" id="ARBA00022723"/>
    </source>
</evidence>
<dbReference type="PANTHER" id="PTHR45953">
    <property type="entry name" value="IDURONATE 2-SULFATASE"/>
    <property type="match status" value="1"/>
</dbReference>
<organism evidence="5 6">
    <name type="scientific">Coraliomargarita algicola</name>
    <dbReference type="NCBI Taxonomy" id="3092156"/>
    <lineage>
        <taxon>Bacteria</taxon>
        <taxon>Pseudomonadati</taxon>
        <taxon>Verrucomicrobiota</taxon>
        <taxon>Opitutia</taxon>
        <taxon>Puniceicoccales</taxon>
        <taxon>Coraliomargaritaceae</taxon>
        <taxon>Coraliomargarita</taxon>
    </lineage>
</organism>
<evidence type="ECO:0000259" key="4">
    <source>
        <dbReference type="Pfam" id="PF00884"/>
    </source>
</evidence>
<dbReference type="SUPFAM" id="SSF53649">
    <property type="entry name" value="Alkaline phosphatase-like"/>
    <property type="match status" value="1"/>
</dbReference>